<reference evidence="1 2" key="1">
    <citation type="journal article" date="2019" name="Nat. Plants">
        <title>Genome sequencing of Musa balbisiana reveals subgenome evolution and function divergence in polyploid bananas.</title>
        <authorList>
            <person name="Yao X."/>
        </authorList>
    </citation>
    <scope>NUCLEOTIDE SEQUENCE [LARGE SCALE GENOMIC DNA]</scope>
    <source>
        <strain evidence="2">cv. DH-PKW</strain>
        <tissue evidence="1">Leaves</tissue>
    </source>
</reference>
<gene>
    <name evidence="1" type="ORF">C4D60_Mb08t14960</name>
</gene>
<evidence type="ECO:0000313" key="2">
    <source>
        <dbReference type="Proteomes" id="UP000317650"/>
    </source>
</evidence>
<accession>A0A4S8K3V8</accession>
<keyword evidence="2" id="KW-1185">Reference proteome</keyword>
<sequence length="64" mass="7169">MYDAMVSHTVLILVASTRLVDDRNHSSMRKAAVNGPIGEEWRDSHAISDDLAREETSSDGVRWI</sequence>
<organism evidence="1 2">
    <name type="scientific">Musa balbisiana</name>
    <name type="common">Banana</name>
    <dbReference type="NCBI Taxonomy" id="52838"/>
    <lineage>
        <taxon>Eukaryota</taxon>
        <taxon>Viridiplantae</taxon>
        <taxon>Streptophyta</taxon>
        <taxon>Embryophyta</taxon>
        <taxon>Tracheophyta</taxon>
        <taxon>Spermatophyta</taxon>
        <taxon>Magnoliopsida</taxon>
        <taxon>Liliopsida</taxon>
        <taxon>Zingiberales</taxon>
        <taxon>Musaceae</taxon>
        <taxon>Musa</taxon>
    </lineage>
</organism>
<protein>
    <submittedName>
        <fullName evidence="1">Uncharacterized protein</fullName>
    </submittedName>
</protein>
<name>A0A4S8K3V8_MUSBA</name>
<comment type="caution">
    <text evidence="1">The sequence shown here is derived from an EMBL/GenBank/DDBJ whole genome shotgun (WGS) entry which is preliminary data.</text>
</comment>
<evidence type="ECO:0000313" key="1">
    <source>
        <dbReference type="EMBL" id="THU69490.1"/>
    </source>
</evidence>
<proteinExistence type="predicted"/>
<dbReference type="AlphaFoldDB" id="A0A4S8K3V8"/>
<dbReference type="EMBL" id="PYDT01000002">
    <property type="protein sequence ID" value="THU69490.1"/>
    <property type="molecule type" value="Genomic_DNA"/>
</dbReference>
<dbReference type="Proteomes" id="UP000317650">
    <property type="component" value="Chromosome 8"/>
</dbReference>